<dbReference type="InterPro" id="IPR001242">
    <property type="entry name" value="Condensation_dom"/>
</dbReference>
<gene>
    <name evidence="6" type="ORF">ACFOYY_27040</name>
</gene>
<dbReference type="SMART" id="SM00823">
    <property type="entry name" value="PKS_PP"/>
    <property type="match status" value="2"/>
</dbReference>
<dbReference type="InterPro" id="IPR020806">
    <property type="entry name" value="PKS_PP-bd"/>
</dbReference>
<feature type="region of interest" description="Disordered" evidence="4">
    <location>
        <begin position="1334"/>
        <end position="1364"/>
    </location>
</feature>
<evidence type="ECO:0000256" key="3">
    <source>
        <dbReference type="ARBA" id="ARBA00022553"/>
    </source>
</evidence>
<dbReference type="InterPro" id="IPR006162">
    <property type="entry name" value="Ppantetheine_attach_site"/>
</dbReference>
<dbReference type="Gene3D" id="3.40.50.1820">
    <property type="entry name" value="alpha/beta hydrolase"/>
    <property type="match status" value="1"/>
</dbReference>
<dbReference type="InterPro" id="IPR010071">
    <property type="entry name" value="AA_adenyl_dom"/>
</dbReference>
<dbReference type="Gene3D" id="3.40.50.980">
    <property type="match status" value="2"/>
</dbReference>
<feature type="domain" description="Carrier" evidence="5">
    <location>
        <begin position="1"/>
        <end position="67"/>
    </location>
</feature>
<evidence type="ECO:0000256" key="4">
    <source>
        <dbReference type="SAM" id="MobiDB-lite"/>
    </source>
</evidence>
<dbReference type="NCBIfam" id="TIGR01733">
    <property type="entry name" value="AA-adenyl-dom"/>
    <property type="match status" value="1"/>
</dbReference>
<comment type="caution">
    <text evidence="6">The sequence shown here is derived from an EMBL/GenBank/DDBJ whole genome shotgun (WGS) entry which is preliminary data.</text>
</comment>
<protein>
    <submittedName>
        <fullName evidence="6">Amino acid adenylation domain-containing protein</fullName>
    </submittedName>
</protein>
<dbReference type="InterPro" id="IPR029058">
    <property type="entry name" value="AB_hydrolase_fold"/>
</dbReference>
<dbReference type="PROSITE" id="PS00455">
    <property type="entry name" value="AMP_BINDING"/>
    <property type="match status" value="1"/>
</dbReference>
<keyword evidence="2" id="KW-0596">Phosphopantetheine</keyword>
<dbReference type="CDD" id="cd19540">
    <property type="entry name" value="LCL_NRPS-like"/>
    <property type="match status" value="1"/>
</dbReference>
<feature type="domain" description="Carrier" evidence="5">
    <location>
        <begin position="1132"/>
        <end position="1207"/>
    </location>
</feature>
<dbReference type="SUPFAM" id="SSF47336">
    <property type="entry name" value="ACP-like"/>
    <property type="match status" value="2"/>
</dbReference>
<dbReference type="InterPro" id="IPR036736">
    <property type="entry name" value="ACP-like_sf"/>
</dbReference>
<sequence>MCGLFAEVLGVTDVGPEDNFFSLGGQSLLATRLVKRVRTALGASVGVRALFQAPTPRGLLGRLGGRERPAVTAVSPRPMTVPASPGQRRLWFLDRLAGPSPTYNMPVATVVHGTLDPATLAAALRDVALRHESLRTVFAEEGGEPVQRILPEPRTEVVLTECPPAERAAAVARACAHVFDLTTDSPLYAEVIRSKPGECVLVLVLHHIAGDGWSIDRLGADLSHAYAARLTGQAPGWEPLPVQYADYALWQHEALARQGPSRRVEGEAASLVEQAPRHLAEGGVHDRAVSHRTEGGSHHWVERLHGLPEELTLPTDRPRPPRADHRCGRVLVPIDAELVRGLHELARRRHATVFMVVHAALAGLLTRLGAGTDIPLGTVVAGRGDEALDDLIGFFVNTLVLRVGTSGDPAFTELLDRVREADLAAYADQDVPFDHVVEALNPNRSPARHPLFQVALSWADSGVLTLDLPGARCLPGTAVAQGAKFDLDFAFERRGRDVELTTTYASALFDEPTVATMAERFVRVLRQIVAEPETRLSALEVLSSRERELILTGWNDTAAPRRTASVVEVFGERATATPDAPAVVAGRTQLTYDELDERAGRLAAALVTAGVGTGTTVPVLMERSAGLVVALLAVLRTGAAYLPVHTAYPVARMRAVVEESGSPVLLTDQVYGAHELTTGLRTLTVHPDGGLSPFPASLSESGLDEARPEDLAYVMYTSGSTGEPKGIGVTHQGVVDLALDPMWEVGPQDRVLFHAPHAFDASTYEIWVPLLTGGTVVVAPPGDLDAPVLERLIREHGVSHVHLTAGLFRVVAEDLADCLTGVREVLTGGDVVSPQAVASVLDACPETTVRTLYGPTEITLCATWSRWRAGDGPGTTVPIGRPMANTRAYVLDDALRPVPPHVPGELYLAGAGLARGYVGRPGLTSARFVACPFGAAGERMYRTGDVVRWDEQGRLFFLGRADDQVKIRGFRVEPGEVEAALASVPGVRQAVVVVREDAPGEKHLVGYVVTSPSGTPPGHEPQETAPDGVPAGPLSGQRSPTDTTLIDAGLAPEQPGTAPEGQPPRPNAATTGTGGLGVADAEWCREHVAGLLPEYMVPSAVVALEAFPVTANGKLDRHALPAPVRRASSGGSAGNPREAALRELFAEVLGVPEVGVRDNFFDLGGHSLLAVRLVSRVRSVLGAEVGVSALFADPTVTGLAERLGEESGAVPAVLSYRPRGELCPIFLIPAANGLGWCYSALPRHIPRGHPVHALQDPRLAVGPVRPMSVPELAAVYAERMREIRPAGPYVLAGWSFGGTVAQQIAVDLTATGEQVALLVLLDAYPGDVRGRASRRGFGARTPDQAFEGSHKESPAEASDEAPAEVVEETLEEEVVRTALDGVAAPRGSRREALRQAGSPLAALDEATVDDLVSITGENTHAMAAHSPVPFTGPTLCFDASLQDIHASDTWRPFLPALTVHTVTCDHTSIVKPEALSEISPILAKHLLASG</sequence>
<dbReference type="Gene3D" id="3.30.300.30">
    <property type="match status" value="1"/>
</dbReference>
<evidence type="ECO:0000313" key="6">
    <source>
        <dbReference type="EMBL" id="MFC3983815.1"/>
    </source>
</evidence>
<dbReference type="PANTHER" id="PTHR45527:SF1">
    <property type="entry name" value="FATTY ACID SYNTHASE"/>
    <property type="match status" value="1"/>
</dbReference>
<dbReference type="PROSITE" id="PS00012">
    <property type="entry name" value="PHOSPHOPANTETHEINE"/>
    <property type="match status" value="1"/>
</dbReference>
<dbReference type="InterPro" id="IPR023213">
    <property type="entry name" value="CAT-like_dom_sf"/>
</dbReference>
<name>A0ABV8F8K4_9ACTN</name>
<dbReference type="Pfam" id="PF00550">
    <property type="entry name" value="PP-binding"/>
    <property type="match status" value="2"/>
</dbReference>
<dbReference type="Gene3D" id="1.10.1200.10">
    <property type="entry name" value="ACP-like"/>
    <property type="match status" value="1"/>
</dbReference>
<feature type="region of interest" description="Disordered" evidence="4">
    <location>
        <begin position="1007"/>
        <end position="1074"/>
    </location>
</feature>
<dbReference type="InterPro" id="IPR009081">
    <property type="entry name" value="PP-bd_ACP"/>
</dbReference>
<dbReference type="Pfam" id="PF00501">
    <property type="entry name" value="AMP-binding"/>
    <property type="match status" value="1"/>
</dbReference>
<dbReference type="InterPro" id="IPR020845">
    <property type="entry name" value="AMP-binding_CS"/>
</dbReference>
<dbReference type="EMBL" id="JBHSBC010000032">
    <property type="protein sequence ID" value="MFC3983815.1"/>
    <property type="molecule type" value="Genomic_DNA"/>
</dbReference>
<proteinExistence type="predicted"/>
<dbReference type="PANTHER" id="PTHR45527">
    <property type="entry name" value="NONRIBOSOMAL PEPTIDE SYNTHETASE"/>
    <property type="match status" value="1"/>
</dbReference>
<evidence type="ECO:0000313" key="7">
    <source>
        <dbReference type="Proteomes" id="UP001595698"/>
    </source>
</evidence>
<keyword evidence="3" id="KW-0597">Phosphoprotein</keyword>
<dbReference type="Gene3D" id="3.30.559.30">
    <property type="entry name" value="Nonribosomal peptide synthetase, condensation domain"/>
    <property type="match status" value="1"/>
</dbReference>
<dbReference type="SUPFAM" id="SSF53474">
    <property type="entry name" value="alpha/beta-Hydrolases"/>
    <property type="match status" value="1"/>
</dbReference>
<dbReference type="RefSeq" id="WP_386193186.1">
    <property type="nucleotide sequence ID" value="NZ_JBHSBC010000032.1"/>
</dbReference>
<dbReference type="Proteomes" id="UP001595698">
    <property type="component" value="Unassembled WGS sequence"/>
</dbReference>
<dbReference type="Gene3D" id="2.30.38.10">
    <property type="entry name" value="Luciferase, Domain 3"/>
    <property type="match status" value="1"/>
</dbReference>
<comment type="cofactor">
    <cofactor evidence="1">
        <name>pantetheine 4'-phosphate</name>
        <dbReference type="ChEBI" id="CHEBI:47942"/>
    </cofactor>
</comment>
<dbReference type="Gene3D" id="3.30.559.10">
    <property type="entry name" value="Chloramphenicol acetyltransferase-like domain"/>
    <property type="match status" value="1"/>
</dbReference>
<dbReference type="Pfam" id="PF00668">
    <property type="entry name" value="Condensation"/>
    <property type="match status" value="2"/>
</dbReference>
<dbReference type="InterPro" id="IPR045851">
    <property type="entry name" value="AMP-bd_C_sf"/>
</dbReference>
<keyword evidence="7" id="KW-1185">Reference proteome</keyword>
<evidence type="ECO:0000259" key="5">
    <source>
        <dbReference type="PROSITE" id="PS50075"/>
    </source>
</evidence>
<dbReference type="InterPro" id="IPR001031">
    <property type="entry name" value="Thioesterase"/>
</dbReference>
<evidence type="ECO:0000256" key="1">
    <source>
        <dbReference type="ARBA" id="ARBA00001957"/>
    </source>
</evidence>
<accession>A0ABV8F8K4</accession>
<dbReference type="Pfam" id="PF00975">
    <property type="entry name" value="Thioesterase"/>
    <property type="match status" value="1"/>
</dbReference>
<evidence type="ECO:0000256" key="2">
    <source>
        <dbReference type="ARBA" id="ARBA00022450"/>
    </source>
</evidence>
<dbReference type="CDD" id="cd12117">
    <property type="entry name" value="A_NRPS_Srf_like"/>
    <property type="match status" value="1"/>
</dbReference>
<dbReference type="PROSITE" id="PS50075">
    <property type="entry name" value="CARRIER"/>
    <property type="match status" value="2"/>
</dbReference>
<dbReference type="SUPFAM" id="SSF56801">
    <property type="entry name" value="Acetyl-CoA synthetase-like"/>
    <property type="match status" value="1"/>
</dbReference>
<dbReference type="SUPFAM" id="SSF52777">
    <property type="entry name" value="CoA-dependent acyltransferases"/>
    <property type="match status" value="2"/>
</dbReference>
<reference evidence="7" key="1">
    <citation type="journal article" date="2019" name="Int. J. Syst. Evol. Microbiol.">
        <title>The Global Catalogue of Microorganisms (GCM) 10K type strain sequencing project: providing services to taxonomists for standard genome sequencing and annotation.</title>
        <authorList>
            <consortium name="The Broad Institute Genomics Platform"/>
            <consortium name="The Broad Institute Genome Sequencing Center for Infectious Disease"/>
            <person name="Wu L."/>
            <person name="Ma J."/>
        </authorList>
    </citation>
    <scope>NUCLEOTIDE SEQUENCE [LARGE SCALE GENOMIC DNA]</scope>
    <source>
        <strain evidence="7">TBRC 7912</strain>
    </source>
</reference>
<dbReference type="InterPro" id="IPR000873">
    <property type="entry name" value="AMP-dep_synth/lig_dom"/>
</dbReference>
<organism evidence="6 7">
    <name type="scientific">Streptosporangium jomthongense</name>
    <dbReference type="NCBI Taxonomy" id="1193683"/>
    <lineage>
        <taxon>Bacteria</taxon>
        <taxon>Bacillati</taxon>
        <taxon>Actinomycetota</taxon>
        <taxon>Actinomycetes</taxon>
        <taxon>Streptosporangiales</taxon>
        <taxon>Streptosporangiaceae</taxon>
        <taxon>Streptosporangium</taxon>
    </lineage>
</organism>